<dbReference type="EMBL" id="CAUYUJ010019042">
    <property type="protein sequence ID" value="CAK0888210.1"/>
    <property type="molecule type" value="Genomic_DNA"/>
</dbReference>
<gene>
    <name evidence="1" type="ORF">PCOR1329_LOCUS69035</name>
</gene>
<dbReference type="Proteomes" id="UP001189429">
    <property type="component" value="Unassembled WGS sequence"/>
</dbReference>
<sequence>MLQSDLESDEVSKPVPRRTKQSIFELTRKTVAAELQEDQARQLQMLQGDLKSEEFEAASASLAPQLQALQEDIANLKEVQRQNAEMMDFLAKHEARLAEKLRARAHRPSPTLC</sequence>
<proteinExistence type="predicted"/>
<organism evidence="1 2">
    <name type="scientific">Prorocentrum cordatum</name>
    <dbReference type="NCBI Taxonomy" id="2364126"/>
    <lineage>
        <taxon>Eukaryota</taxon>
        <taxon>Sar</taxon>
        <taxon>Alveolata</taxon>
        <taxon>Dinophyceae</taxon>
        <taxon>Prorocentrales</taxon>
        <taxon>Prorocentraceae</taxon>
        <taxon>Prorocentrum</taxon>
    </lineage>
</organism>
<accession>A0ABN9WNJ2</accession>
<reference evidence="1" key="1">
    <citation type="submission" date="2023-10" db="EMBL/GenBank/DDBJ databases">
        <authorList>
            <person name="Chen Y."/>
            <person name="Shah S."/>
            <person name="Dougan E. K."/>
            <person name="Thang M."/>
            <person name="Chan C."/>
        </authorList>
    </citation>
    <scope>NUCLEOTIDE SEQUENCE [LARGE SCALE GENOMIC DNA]</scope>
</reference>
<keyword evidence="2" id="KW-1185">Reference proteome</keyword>
<evidence type="ECO:0000313" key="2">
    <source>
        <dbReference type="Proteomes" id="UP001189429"/>
    </source>
</evidence>
<comment type="caution">
    <text evidence="1">The sequence shown here is derived from an EMBL/GenBank/DDBJ whole genome shotgun (WGS) entry which is preliminary data.</text>
</comment>
<protein>
    <submittedName>
        <fullName evidence="1">Uncharacterized protein</fullName>
    </submittedName>
</protein>
<evidence type="ECO:0000313" key="1">
    <source>
        <dbReference type="EMBL" id="CAK0888210.1"/>
    </source>
</evidence>
<name>A0ABN9WNJ2_9DINO</name>